<dbReference type="Proteomes" id="UP000612585">
    <property type="component" value="Unassembled WGS sequence"/>
</dbReference>
<dbReference type="EMBL" id="BOPG01000060">
    <property type="protein sequence ID" value="GIJ60822.1"/>
    <property type="molecule type" value="Genomic_DNA"/>
</dbReference>
<feature type="domain" description="Aminoglycoside phosphotransferase" evidence="1">
    <location>
        <begin position="35"/>
        <end position="266"/>
    </location>
</feature>
<reference evidence="2" key="1">
    <citation type="submission" date="2021-01" db="EMBL/GenBank/DDBJ databases">
        <title>Whole genome shotgun sequence of Virgisporangium aurantiacum NBRC 16421.</title>
        <authorList>
            <person name="Komaki H."/>
            <person name="Tamura T."/>
        </authorList>
    </citation>
    <scope>NUCLEOTIDE SEQUENCE</scope>
    <source>
        <strain evidence="2">NBRC 16421</strain>
    </source>
</reference>
<gene>
    <name evidence="2" type="ORF">Vau01_083380</name>
</gene>
<dbReference type="InterPro" id="IPR011009">
    <property type="entry name" value="Kinase-like_dom_sf"/>
</dbReference>
<comment type="caution">
    <text evidence="2">The sequence shown here is derived from an EMBL/GenBank/DDBJ whole genome shotgun (WGS) entry which is preliminary data.</text>
</comment>
<dbReference type="InterPro" id="IPR002575">
    <property type="entry name" value="Aminoglycoside_PTrfase"/>
</dbReference>
<proteinExistence type="predicted"/>
<name>A0A8J4E6H2_9ACTN</name>
<dbReference type="Pfam" id="PF01636">
    <property type="entry name" value="APH"/>
    <property type="match status" value="1"/>
</dbReference>
<evidence type="ECO:0000259" key="1">
    <source>
        <dbReference type="Pfam" id="PF01636"/>
    </source>
</evidence>
<protein>
    <recommendedName>
        <fullName evidence="1">Aminoglycoside phosphotransferase domain-containing protein</fullName>
    </recommendedName>
</protein>
<dbReference type="RefSeq" id="WP_204005444.1">
    <property type="nucleotide sequence ID" value="NZ_BOPG01000060.1"/>
</dbReference>
<sequence length="308" mass="32075">MDAALLQWAVDTAAPGAEVVEVRGMRDGGSPWRVTYRANGATGSVVVRAGSPGDQELFDIEATALRLVSDPSAGVPAPRLLATRFPAPVDSAPVDSTPVGSAPVDGPAMLIERLPGSSRIPDTAPVSRLRALGAVVADLQAVRPPDHALPRRTRPIAGVDFAALRREQPSARPLLADAEKRIAALPVPGPFTGLVHGDLWQGNALWDGDRLTGLIDWDCAGVGPPGVDLGSLRCDAAICFGVEAAGEVLQGYGDADDVPYWDAVAALSTPPDMGWFVGALHGQGRTDLTRAVLVDRRDAFLEAALAAL</sequence>
<keyword evidence="3" id="KW-1185">Reference proteome</keyword>
<dbReference type="SUPFAM" id="SSF56112">
    <property type="entry name" value="Protein kinase-like (PK-like)"/>
    <property type="match status" value="1"/>
</dbReference>
<accession>A0A8J4E6H2</accession>
<dbReference type="PANTHER" id="PTHR21310">
    <property type="entry name" value="AMINOGLYCOSIDE PHOSPHOTRANSFERASE-RELATED-RELATED"/>
    <property type="match status" value="1"/>
</dbReference>
<organism evidence="2 3">
    <name type="scientific">Virgisporangium aurantiacum</name>
    <dbReference type="NCBI Taxonomy" id="175570"/>
    <lineage>
        <taxon>Bacteria</taxon>
        <taxon>Bacillati</taxon>
        <taxon>Actinomycetota</taxon>
        <taxon>Actinomycetes</taxon>
        <taxon>Micromonosporales</taxon>
        <taxon>Micromonosporaceae</taxon>
        <taxon>Virgisporangium</taxon>
    </lineage>
</organism>
<dbReference type="InterPro" id="IPR051678">
    <property type="entry name" value="AGP_Transferase"/>
</dbReference>
<dbReference type="Gene3D" id="3.90.1200.10">
    <property type="match status" value="1"/>
</dbReference>
<dbReference type="AlphaFoldDB" id="A0A8J4E6H2"/>
<evidence type="ECO:0000313" key="3">
    <source>
        <dbReference type="Proteomes" id="UP000612585"/>
    </source>
</evidence>
<evidence type="ECO:0000313" key="2">
    <source>
        <dbReference type="EMBL" id="GIJ60822.1"/>
    </source>
</evidence>